<dbReference type="OrthoDB" id="565403at2"/>
<dbReference type="EMBL" id="AP019400">
    <property type="protein sequence ID" value="BBI33316.1"/>
    <property type="molecule type" value="Genomic_DNA"/>
</dbReference>
<organism evidence="2 3">
    <name type="scientific">Cohnella abietis</name>
    <dbReference type="NCBI Taxonomy" id="2507935"/>
    <lineage>
        <taxon>Bacteria</taxon>
        <taxon>Bacillati</taxon>
        <taxon>Bacillota</taxon>
        <taxon>Bacilli</taxon>
        <taxon>Bacillales</taxon>
        <taxon>Paenibacillaceae</taxon>
        <taxon>Cohnella</taxon>
    </lineage>
</organism>
<protein>
    <recommendedName>
        <fullName evidence="1">Sulfotransferase domain-containing protein</fullName>
    </recommendedName>
</protein>
<dbReference type="RefSeq" id="WP_130608827.1">
    <property type="nucleotide sequence ID" value="NZ_AP019400.1"/>
</dbReference>
<name>A0A3T1D5C9_9BACL</name>
<dbReference type="AlphaFoldDB" id="A0A3T1D5C9"/>
<accession>A0A3T1D5C9</accession>
<dbReference type="KEGG" id="cohn:KCTCHS21_27150"/>
<proteinExistence type="predicted"/>
<sequence length="352" mass="41243">MKTIFIHIGLSKTGTTSLQNFLTVNHSSLLKHNIFYPIDNQKKYVQWNQHVGLIPSLTQEKLIFFSDEENYVNGEALDEFVEDIEKVEQDNILISSEFFLRLYNDSSIYLLQNKLRNYNTKIILYVRRQDEFYISTRSERAKVGFPNRISVTNAISDTCLNDSVFLEAANYYKLINRWASVFGKENMIVRVFEKEKFYKNDLFSDFLNIFGIEMDSNYEITKNLNETISLEKVQFLQTLSQYLVSYSNVNNKKRAIHQEIRNYIIQSIDLFEKGKLNEILSDGEKQQIVNYFEEGNKLLAKEYLHNEAGELFSKITPRTQSLNSYSAMSNDETIKALIKLIEQFQSNIIKTE</sequence>
<reference evidence="2 3" key="1">
    <citation type="submission" date="2019-01" db="EMBL/GenBank/DDBJ databases">
        <title>Complete genome sequence of Cohnella hallensis HS21 isolated from Korean fir (Abies koreana) rhizospheric soil.</title>
        <authorList>
            <person name="Jiang L."/>
            <person name="Kang S.W."/>
            <person name="Kim S."/>
            <person name="Jung J."/>
            <person name="Kim C.Y."/>
            <person name="Kim D.H."/>
            <person name="Kim S.W."/>
            <person name="Lee J."/>
        </authorList>
    </citation>
    <scope>NUCLEOTIDE SEQUENCE [LARGE SCALE GENOMIC DNA]</scope>
    <source>
        <strain evidence="2 3">HS21</strain>
    </source>
</reference>
<evidence type="ECO:0000259" key="1">
    <source>
        <dbReference type="Pfam" id="PF00685"/>
    </source>
</evidence>
<dbReference type="InterPro" id="IPR000863">
    <property type="entry name" value="Sulfotransferase_dom"/>
</dbReference>
<dbReference type="GO" id="GO:0008146">
    <property type="term" value="F:sulfotransferase activity"/>
    <property type="evidence" value="ECO:0007669"/>
    <property type="project" value="InterPro"/>
</dbReference>
<evidence type="ECO:0000313" key="3">
    <source>
        <dbReference type="Proteomes" id="UP000289856"/>
    </source>
</evidence>
<gene>
    <name evidence="2" type="ORF">KCTCHS21_27150</name>
</gene>
<dbReference type="Pfam" id="PF00685">
    <property type="entry name" value="Sulfotransfer_1"/>
    <property type="match status" value="1"/>
</dbReference>
<keyword evidence="3" id="KW-1185">Reference proteome</keyword>
<feature type="domain" description="Sulfotransferase" evidence="1">
    <location>
        <begin position="8"/>
        <end position="193"/>
    </location>
</feature>
<dbReference type="Gene3D" id="3.40.50.300">
    <property type="entry name" value="P-loop containing nucleotide triphosphate hydrolases"/>
    <property type="match status" value="1"/>
</dbReference>
<evidence type="ECO:0000313" key="2">
    <source>
        <dbReference type="EMBL" id="BBI33316.1"/>
    </source>
</evidence>
<dbReference type="Proteomes" id="UP000289856">
    <property type="component" value="Chromosome"/>
</dbReference>
<dbReference type="SUPFAM" id="SSF52540">
    <property type="entry name" value="P-loop containing nucleoside triphosphate hydrolases"/>
    <property type="match status" value="1"/>
</dbReference>
<dbReference type="InterPro" id="IPR027417">
    <property type="entry name" value="P-loop_NTPase"/>
</dbReference>